<dbReference type="EMBL" id="MHIY01000019">
    <property type="protein sequence ID" value="OGY59738.1"/>
    <property type="molecule type" value="Genomic_DNA"/>
</dbReference>
<evidence type="ECO:0000313" key="4">
    <source>
        <dbReference type="Proteomes" id="UP000178744"/>
    </source>
</evidence>
<dbReference type="Pfam" id="PF01396">
    <property type="entry name" value="Zn_ribbon_Top1"/>
    <property type="match status" value="2"/>
</dbReference>
<dbReference type="GO" id="GO:0006265">
    <property type="term" value="P:DNA topological change"/>
    <property type="evidence" value="ECO:0007669"/>
    <property type="project" value="InterPro"/>
</dbReference>
<accession>A0A1G1Z527</accession>
<dbReference type="STRING" id="1797690.A3B23_01400"/>
<dbReference type="Proteomes" id="UP000178744">
    <property type="component" value="Unassembled WGS sequence"/>
</dbReference>
<evidence type="ECO:0000259" key="2">
    <source>
        <dbReference type="Pfam" id="PF01396"/>
    </source>
</evidence>
<dbReference type="AlphaFoldDB" id="A0A1G1Z527"/>
<dbReference type="SUPFAM" id="SSF57783">
    <property type="entry name" value="Zinc beta-ribbon"/>
    <property type="match status" value="2"/>
</dbReference>
<feature type="domain" description="DNA topoisomerase type IA zn finger" evidence="2">
    <location>
        <begin position="67"/>
        <end position="105"/>
    </location>
</feature>
<dbReference type="GO" id="GO:0003677">
    <property type="term" value="F:DNA binding"/>
    <property type="evidence" value="ECO:0007669"/>
    <property type="project" value="InterPro"/>
</dbReference>
<reference evidence="3 4" key="1">
    <citation type="journal article" date="2016" name="Nat. Commun.">
        <title>Thousands of microbial genomes shed light on interconnected biogeochemical processes in an aquifer system.</title>
        <authorList>
            <person name="Anantharaman K."/>
            <person name="Brown C.T."/>
            <person name="Hug L.A."/>
            <person name="Sharon I."/>
            <person name="Castelle C.J."/>
            <person name="Probst A.J."/>
            <person name="Thomas B.C."/>
            <person name="Singh A."/>
            <person name="Wilkins M.J."/>
            <person name="Karaoz U."/>
            <person name="Brodie E.L."/>
            <person name="Williams K.H."/>
            <person name="Hubbard S.S."/>
            <person name="Banfield J.F."/>
        </authorList>
    </citation>
    <scope>NUCLEOTIDE SEQUENCE [LARGE SCALE GENOMIC DNA]</scope>
</reference>
<dbReference type="GO" id="GO:0005694">
    <property type="term" value="C:chromosome"/>
    <property type="evidence" value="ECO:0007669"/>
    <property type="project" value="InterPro"/>
</dbReference>
<dbReference type="GO" id="GO:0003916">
    <property type="term" value="F:DNA topoisomerase activity"/>
    <property type="evidence" value="ECO:0007669"/>
    <property type="project" value="InterPro"/>
</dbReference>
<protein>
    <recommendedName>
        <fullName evidence="2">DNA topoisomerase type IA zn finger domain-containing protein</fullName>
    </recommendedName>
</protein>
<evidence type="ECO:0000313" key="3">
    <source>
        <dbReference type="EMBL" id="OGY59738.1"/>
    </source>
</evidence>
<sequence length="144" mass="16164">MAKPKETGEICPDCGEKSDSPSKTSVKEGGKLIEREGRFGKFISCNRYPKCKFIKKSEEEEAKKRTGVKCPKCADGFMSERRGRFGIFYSCSNYPKCKYAIKAKPTGETCKLCGRLMMQGTKTIPDRCSDKACPNHRPDKLNKS</sequence>
<dbReference type="Gene3D" id="3.30.65.10">
    <property type="entry name" value="Bacterial Topoisomerase I, domain 1"/>
    <property type="match status" value="1"/>
</dbReference>
<proteinExistence type="predicted"/>
<organism evidence="3 4">
    <name type="scientific">Candidatus Colwellbacteria bacterium RIFCSPLOWO2_01_FULL_48_10</name>
    <dbReference type="NCBI Taxonomy" id="1797690"/>
    <lineage>
        <taxon>Bacteria</taxon>
        <taxon>Candidatus Colwelliibacteriota</taxon>
    </lineage>
</organism>
<dbReference type="InterPro" id="IPR013498">
    <property type="entry name" value="Topo_IA_Znf"/>
</dbReference>
<feature type="region of interest" description="Disordered" evidence="1">
    <location>
        <begin position="1"/>
        <end position="30"/>
    </location>
</feature>
<name>A0A1G1Z527_9BACT</name>
<feature type="domain" description="DNA topoisomerase type IA zn finger" evidence="2">
    <location>
        <begin position="29"/>
        <end position="58"/>
    </location>
</feature>
<comment type="caution">
    <text evidence="3">The sequence shown here is derived from an EMBL/GenBank/DDBJ whole genome shotgun (WGS) entry which is preliminary data.</text>
</comment>
<evidence type="ECO:0000256" key="1">
    <source>
        <dbReference type="SAM" id="MobiDB-lite"/>
    </source>
</evidence>
<gene>
    <name evidence="3" type="ORF">A3B23_01400</name>
</gene>